<evidence type="ECO:0000313" key="2">
    <source>
        <dbReference type="EMBL" id="PKK74084.1"/>
    </source>
</evidence>
<sequence>MSKDDNKKLLRTRVIRSAENNDIFLRYTTLNDDFTKRMKDENRYQNNKELGDKRLILESPTPPERKPWLVEDDDGSLSKDDGQEGIKEVEKKKIPKEDNESLPNSTPTKKKKKNKKNKK</sequence>
<protein>
    <submittedName>
        <fullName evidence="2">Uncharacterized protein</fullName>
    </submittedName>
</protein>
<dbReference type="EMBL" id="LLXL01000327">
    <property type="protein sequence ID" value="PKK74084.1"/>
    <property type="molecule type" value="Genomic_DNA"/>
</dbReference>
<dbReference type="Proteomes" id="UP000233469">
    <property type="component" value="Unassembled WGS sequence"/>
</dbReference>
<accession>A0A2N1NJS7</accession>
<reference evidence="2 3" key="1">
    <citation type="submission" date="2016-04" db="EMBL/GenBank/DDBJ databases">
        <title>Genome analyses suggest a sexual origin of heterokaryosis in a supposedly ancient asexual fungus.</title>
        <authorList>
            <person name="Ropars J."/>
            <person name="Sedzielewska K."/>
            <person name="Noel J."/>
            <person name="Charron P."/>
            <person name="Farinelli L."/>
            <person name="Marton T."/>
            <person name="Kruger M."/>
            <person name="Pelin A."/>
            <person name="Brachmann A."/>
            <person name="Corradi N."/>
        </authorList>
    </citation>
    <scope>NUCLEOTIDE SEQUENCE [LARGE SCALE GENOMIC DNA]</scope>
    <source>
        <strain evidence="2 3">C2</strain>
    </source>
</reference>
<evidence type="ECO:0000256" key="1">
    <source>
        <dbReference type="SAM" id="MobiDB-lite"/>
    </source>
</evidence>
<evidence type="ECO:0000313" key="3">
    <source>
        <dbReference type="Proteomes" id="UP000233469"/>
    </source>
</evidence>
<dbReference type="AlphaFoldDB" id="A0A2N1NJS7"/>
<feature type="compositionally biased region" description="Basic and acidic residues" evidence="1">
    <location>
        <begin position="76"/>
        <end position="99"/>
    </location>
</feature>
<reference evidence="2 3" key="2">
    <citation type="submission" date="2017-10" db="EMBL/GenBank/DDBJ databases">
        <title>Extensive intraspecific genome diversity in a model arbuscular mycorrhizal fungus.</title>
        <authorList>
            <person name="Chen E.C.H."/>
            <person name="Morin E."/>
            <person name="Baudet D."/>
            <person name="Noel J."/>
            <person name="Ndikumana S."/>
            <person name="Charron P."/>
            <person name="St-Onge C."/>
            <person name="Giorgi J."/>
            <person name="Grigoriev I.V."/>
            <person name="Roux C."/>
            <person name="Martin F.M."/>
            <person name="Corradi N."/>
        </authorList>
    </citation>
    <scope>NUCLEOTIDE SEQUENCE [LARGE SCALE GENOMIC DNA]</scope>
    <source>
        <strain evidence="2 3">C2</strain>
    </source>
</reference>
<feature type="compositionally biased region" description="Basic residues" evidence="1">
    <location>
        <begin position="108"/>
        <end position="119"/>
    </location>
</feature>
<organism evidence="2 3">
    <name type="scientific">Rhizophagus irregularis</name>
    <dbReference type="NCBI Taxonomy" id="588596"/>
    <lineage>
        <taxon>Eukaryota</taxon>
        <taxon>Fungi</taxon>
        <taxon>Fungi incertae sedis</taxon>
        <taxon>Mucoromycota</taxon>
        <taxon>Glomeromycotina</taxon>
        <taxon>Glomeromycetes</taxon>
        <taxon>Glomerales</taxon>
        <taxon>Glomeraceae</taxon>
        <taxon>Rhizophagus</taxon>
    </lineage>
</organism>
<feature type="region of interest" description="Disordered" evidence="1">
    <location>
        <begin position="43"/>
        <end position="119"/>
    </location>
</feature>
<proteinExistence type="predicted"/>
<gene>
    <name evidence="2" type="ORF">RhiirC2_775259</name>
</gene>
<dbReference type="VEuPathDB" id="FungiDB:RhiirA1_483831"/>
<comment type="caution">
    <text evidence="2">The sequence shown here is derived from an EMBL/GenBank/DDBJ whole genome shotgun (WGS) entry which is preliminary data.</text>
</comment>
<dbReference type="VEuPathDB" id="FungiDB:FUN_004663"/>
<name>A0A2N1NJS7_9GLOM</name>